<dbReference type="InterPro" id="IPR050979">
    <property type="entry name" value="LD-transpeptidase"/>
</dbReference>
<dbReference type="PANTHER" id="PTHR30582">
    <property type="entry name" value="L,D-TRANSPEPTIDASE"/>
    <property type="match status" value="1"/>
</dbReference>
<feature type="active site" description="Nucleophile" evidence="7">
    <location>
        <position position="441"/>
    </location>
</feature>
<comment type="caution">
    <text evidence="11">The sequence shown here is derived from an EMBL/GenBank/DDBJ whole genome shotgun (WGS) entry which is preliminary data.</text>
</comment>
<feature type="compositionally biased region" description="Low complexity" evidence="8">
    <location>
        <begin position="136"/>
        <end position="184"/>
    </location>
</feature>
<protein>
    <recommendedName>
        <fullName evidence="10">L,D-TPase catalytic domain-containing protein</fullName>
    </recommendedName>
</protein>
<feature type="active site" description="Proton donor/acceptor" evidence="7">
    <location>
        <position position="423"/>
    </location>
</feature>
<feature type="region of interest" description="Disordered" evidence="8">
    <location>
        <begin position="22"/>
        <end position="62"/>
    </location>
</feature>
<reference evidence="11 12" key="1">
    <citation type="journal article" date="2019" name="Int. J. Syst. Evol. Microbiol.">
        <title>The Global Catalogue of Microorganisms (GCM) 10K type strain sequencing project: providing services to taxonomists for standard genome sequencing and annotation.</title>
        <authorList>
            <consortium name="The Broad Institute Genomics Platform"/>
            <consortium name="The Broad Institute Genome Sequencing Center for Infectious Disease"/>
            <person name="Wu L."/>
            <person name="Ma J."/>
        </authorList>
    </citation>
    <scope>NUCLEOTIDE SEQUENCE [LARGE SCALE GENOMIC DNA]</scope>
    <source>
        <strain evidence="11 12">JCM 14546</strain>
    </source>
</reference>
<sequence>MFRRRLLGTALAAAVLLSACTNGGTPDDSRSADTTASASPTPTVSPEPTVTVAGEPADSTPELEAGTHLELAIDGGEFTEVELVDTGNDRVPADDGELTTPDATTATPTPTGASTGTSAEDATGAPASETTEDAEAGGTTEPTEAAPEATGSADPAGASATETATATATAGATASDSATSTTTPEAEEPGTLWTSDAGLAGGKEYAWTATAVTPDGAEHEFSGTVTTAEATGSTVRARSVLGDDAVVGVAAPIIIDFASIVDEEYRNDVEQRLTVEATDADGKPLEVEGSWAWLPDKDGASRIHYRTKEHWPAYTDVSVSLPFEGVQFSADTQGSRDMTLDFEIGREQIVEASAETKRMVVTRDGEEIWDWPTSLGSPEAPSFNGPHIVMSKAAHYVMTSERWGYETPTNWAVRIHNNGEFVHGAPWSASSHGVRNVSHGCINLTDERAYEYYQSAIYGDPVNITGSSVDLTIDSGEVSDWVYTWDQWTELSALS</sequence>
<evidence type="ECO:0000256" key="6">
    <source>
        <dbReference type="ARBA" id="ARBA00023316"/>
    </source>
</evidence>
<gene>
    <name evidence="11" type="ORF">GCM10009755_03410</name>
</gene>
<evidence type="ECO:0000313" key="12">
    <source>
        <dbReference type="Proteomes" id="UP001500755"/>
    </source>
</evidence>
<dbReference type="InterPro" id="IPR005490">
    <property type="entry name" value="LD_TPept_cat_dom"/>
</dbReference>
<feature type="region of interest" description="Disordered" evidence="8">
    <location>
        <begin position="87"/>
        <end position="198"/>
    </location>
</feature>
<keyword evidence="2" id="KW-0808">Transferase</keyword>
<feature type="compositionally biased region" description="Low complexity" evidence="8">
    <location>
        <begin position="99"/>
        <end position="119"/>
    </location>
</feature>
<evidence type="ECO:0000256" key="2">
    <source>
        <dbReference type="ARBA" id="ARBA00022679"/>
    </source>
</evidence>
<organism evidence="11 12">
    <name type="scientific">Brevibacterium samyangense</name>
    <dbReference type="NCBI Taxonomy" id="366888"/>
    <lineage>
        <taxon>Bacteria</taxon>
        <taxon>Bacillati</taxon>
        <taxon>Actinomycetota</taxon>
        <taxon>Actinomycetes</taxon>
        <taxon>Micrococcales</taxon>
        <taxon>Brevibacteriaceae</taxon>
        <taxon>Brevibacterium</taxon>
    </lineage>
</organism>
<comment type="pathway">
    <text evidence="1 7">Cell wall biogenesis; peptidoglycan biosynthesis.</text>
</comment>
<dbReference type="Pfam" id="PF17964">
    <property type="entry name" value="Big_10"/>
    <property type="match status" value="1"/>
</dbReference>
<dbReference type="RefSeq" id="WP_344306401.1">
    <property type="nucleotide sequence ID" value="NZ_BAAANO010000004.1"/>
</dbReference>
<dbReference type="Proteomes" id="UP001500755">
    <property type="component" value="Unassembled WGS sequence"/>
</dbReference>
<keyword evidence="4 7" id="KW-0573">Peptidoglycan synthesis</keyword>
<evidence type="ECO:0000313" key="11">
    <source>
        <dbReference type="EMBL" id="GAA1999260.1"/>
    </source>
</evidence>
<feature type="compositionally biased region" description="Low complexity" evidence="8">
    <location>
        <begin position="32"/>
        <end position="52"/>
    </location>
</feature>
<dbReference type="PANTHER" id="PTHR30582:SF2">
    <property type="entry name" value="L,D-TRANSPEPTIDASE YCIB-RELATED"/>
    <property type="match status" value="1"/>
</dbReference>
<dbReference type="Gene3D" id="2.40.440.10">
    <property type="entry name" value="L,D-transpeptidase catalytic domain-like"/>
    <property type="match status" value="1"/>
</dbReference>
<dbReference type="CDD" id="cd16913">
    <property type="entry name" value="YkuD_like"/>
    <property type="match status" value="1"/>
</dbReference>
<evidence type="ECO:0000256" key="7">
    <source>
        <dbReference type="PROSITE-ProRule" id="PRU01373"/>
    </source>
</evidence>
<feature type="domain" description="L,D-TPase catalytic" evidence="10">
    <location>
        <begin position="348"/>
        <end position="465"/>
    </location>
</feature>
<evidence type="ECO:0000256" key="8">
    <source>
        <dbReference type="SAM" id="MobiDB-lite"/>
    </source>
</evidence>
<keyword evidence="9" id="KW-0732">Signal</keyword>
<dbReference type="InterPro" id="IPR038063">
    <property type="entry name" value="Transpep_catalytic_dom"/>
</dbReference>
<proteinExistence type="predicted"/>
<feature type="chain" id="PRO_5047238036" description="L,D-TPase catalytic domain-containing protein" evidence="9">
    <location>
        <begin position="24"/>
        <end position="495"/>
    </location>
</feature>
<feature type="signal peptide" evidence="9">
    <location>
        <begin position="1"/>
        <end position="23"/>
    </location>
</feature>
<keyword evidence="6 7" id="KW-0961">Cell wall biogenesis/degradation</keyword>
<keyword evidence="3 7" id="KW-0133">Cell shape</keyword>
<dbReference type="EMBL" id="BAAANO010000004">
    <property type="protein sequence ID" value="GAA1999260.1"/>
    <property type="molecule type" value="Genomic_DNA"/>
</dbReference>
<dbReference type="PROSITE" id="PS52029">
    <property type="entry name" value="LD_TPASE"/>
    <property type="match status" value="1"/>
</dbReference>
<evidence type="ECO:0000256" key="3">
    <source>
        <dbReference type="ARBA" id="ARBA00022960"/>
    </source>
</evidence>
<keyword evidence="12" id="KW-1185">Reference proteome</keyword>
<evidence type="ECO:0000256" key="4">
    <source>
        <dbReference type="ARBA" id="ARBA00022984"/>
    </source>
</evidence>
<evidence type="ECO:0000256" key="5">
    <source>
        <dbReference type="ARBA" id="ARBA00023315"/>
    </source>
</evidence>
<keyword evidence="5" id="KW-0012">Acyltransferase</keyword>
<dbReference type="Pfam" id="PF03734">
    <property type="entry name" value="YkuD"/>
    <property type="match status" value="1"/>
</dbReference>
<evidence type="ECO:0000256" key="1">
    <source>
        <dbReference type="ARBA" id="ARBA00004752"/>
    </source>
</evidence>
<dbReference type="PROSITE" id="PS51257">
    <property type="entry name" value="PROKAR_LIPOPROTEIN"/>
    <property type="match status" value="1"/>
</dbReference>
<evidence type="ECO:0000259" key="10">
    <source>
        <dbReference type="PROSITE" id="PS52029"/>
    </source>
</evidence>
<dbReference type="Gene3D" id="2.60.40.3710">
    <property type="match status" value="1"/>
</dbReference>
<evidence type="ECO:0000256" key="9">
    <source>
        <dbReference type="SAM" id="SignalP"/>
    </source>
</evidence>
<dbReference type="SUPFAM" id="SSF141523">
    <property type="entry name" value="L,D-transpeptidase catalytic domain-like"/>
    <property type="match status" value="1"/>
</dbReference>
<accession>A0ABN2T5I9</accession>
<dbReference type="InterPro" id="IPR041280">
    <property type="entry name" value="Big_10"/>
</dbReference>
<name>A0ABN2T5I9_9MICO</name>